<proteinExistence type="predicted"/>
<protein>
    <recommendedName>
        <fullName evidence="2">C3H1-type domain-containing protein</fullName>
    </recommendedName>
</protein>
<dbReference type="AlphaFoldDB" id="A0A7S2R2L7"/>
<name>A0A7S2R2L7_9STRA</name>
<keyword evidence="1" id="KW-0862">Zinc</keyword>
<keyword evidence="1" id="KW-0863">Zinc-finger</keyword>
<evidence type="ECO:0000256" key="1">
    <source>
        <dbReference type="PROSITE-ProRule" id="PRU00723"/>
    </source>
</evidence>
<sequence>MFMATKEVIRALREYSREARRCMTLSTKWSILWIVLLQSRQFALGEVNMLCEFTTMHEDLRAKRAMILHSEMTSELFSNSGTESPPPERIKTLPNKTPIEVDAIPKRTRVANKNNWHPKLKEALKGPLKAEGHPTFAKIMNFCKKDGYNIFPKGSQICTPNAFFGSCFLGEKCTKKHTQASDAQVKPILTLMEDSMKDHIKLNTGQ</sequence>
<evidence type="ECO:0000313" key="3">
    <source>
        <dbReference type="EMBL" id="CAD9658990.1"/>
    </source>
</evidence>
<feature type="zinc finger region" description="C3H1-type" evidence="1">
    <location>
        <begin position="152"/>
        <end position="180"/>
    </location>
</feature>
<keyword evidence="1" id="KW-0479">Metal-binding</keyword>
<dbReference type="GO" id="GO:0008270">
    <property type="term" value="F:zinc ion binding"/>
    <property type="evidence" value="ECO:0007669"/>
    <property type="project" value="UniProtKB-KW"/>
</dbReference>
<accession>A0A7S2R2L7</accession>
<dbReference type="PROSITE" id="PS50103">
    <property type="entry name" value="ZF_C3H1"/>
    <property type="match status" value="1"/>
</dbReference>
<feature type="domain" description="C3H1-type" evidence="2">
    <location>
        <begin position="152"/>
        <end position="180"/>
    </location>
</feature>
<evidence type="ECO:0000259" key="2">
    <source>
        <dbReference type="PROSITE" id="PS50103"/>
    </source>
</evidence>
<reference evidence="3" key="1">
    <citation type="submission" date="2021-01" db="EMBL/GenBank/DDBJ databases">
        <authorList>
            <person name="Corre E."/>
            <person name="Pelletier E."/>
            <person name="Niang G."/>
            <person name="Scheremetjew M."/>
            <person name="Finn R."/>
            <person name="Kale V."/>
            <person name="Holt S."/>
            <person name="Cochrane G."/>
            <person name="Meng A."/>
            <person name="Brown T."/>
            <person name="Cohen L."/>
        </authorList>
    </citation>
    <scope>NUCLEOTIDE SEQUENCE</scope>
    <source>
        <strain evidence="3">CCMP1452</strain>
    </source>
</reference>
<organism evidence="3">
    <name type="scientific">Eucampia antarctica</name>
    <dbReference type="NCBI Taxonomy" id="49252"/>
    <lineage>
        <taxon>Eukaryota</taxon>
        <taxon>Sar</taxon>
        <taxon>Stramenopiles</taxon>
        <taxon>Ochrophyta</taxon>
        <taxon>Bacillariophyta</taxon>
        <taxon>Mediophyceae</taxon>
        <taxon>Biddulphiophycidae</taxon>
        <taxon>Hemiaulales</taxon>
        <taxon>Hemiaulaceae</taxon>
        <taxon>Eucampia</taxon>
    </lineage>
</organism>
<dbReference type="InterPro" id="IPR000571">
    <property type="entry name" value="Znf_CCCH"/>
</dbReference>
<dbReference type="EMBL" id="HBHI01005534">
    <property type="protein sequence ID" value="CAD9658990.1"/>
    <property type="molecule type" value="Transcribed_RNA"/>
</dbReference>
<gene>
    <name evidence="3" type="ORF">EANT1437_LOCUS2792</name>
</gene>